<dbReference type="Pfam" id="PF13365">
    <property type="entry name" value="Trypsin_2"/>
    <property type="match status" value="1"/>
</dbReference>
<dbReference type="SUPFAM" id="SSF50494">
    <property type="entry name" value="Trypsin-like serine proteases"/>
    <property type="match status" value="1"/>
</dbReference>
<dbReference type="PANTHER" id="PTHR22939:SF129">
    <property type="entry name" value="SERINE PROTEASE HTRA2, MITOCHONDRIAL"/>
    <property type="match status" value="1"/>
</dbReference>
<dbReference type="SUPFAM" id="SSF50156">
    <property type="entry name" value="PDZ domain-like"/>
    <property type="match status" value="1"/>
</dbReference>
<keyword evidence="5" id="KW-0732">Signal</keyword>
<evidence type="ECO:0000256" key="4">
    <source>
        <dbReference type="SAM" id="MobiDB-lite"/>
    </source>
</evidence>
<keyword evidence="8" id="KW-1185">Reference proteome</keyword>
<evidence type="ECO:0000259" key="6">
    <source>
        <dbReference type="PROSITE" id="PS50106"/>
    </source>
</evidence>
<dbReference type="PRINTS" id="PR00834">
    <property type="entry name" value="PROTEASES2C"/>
</dbReference>
<protein>
    <recommendedName>
        <fullName evidence="6">PDZ domain-containing protein</fullName>
    </recommendedName>
</protein>
<dbReference type="InterPro" id="IPR036034">
    <property type="entry name" value="PDZ_sf"/>
</dbReference>
<keyword evidence="2" id="KW-0645">Protease</keyword>
<dbReference type="SMART" id="SM00228">
    <property type="entry name" value="PDZ"/>
    <property type="match status" value="1"/>
</dbReference>
<dbReference type="PROSITE" id="PS50106">
    <property type="entry name" value="PDZ"/>
    <property type="match status" value="1"/>
</dbReference>
<dbReference type="Proteomes" id="UP000503640">
    <property type="component" value="Unassembled WGS sequence"/>
</dbReference>
<dbReference type="Gene3D" id="2.40.10.120">
    <property type="match status" value="1"/>
</dbReference>
<dbReference type="Pfam" id="PF13180">
    <property type="entry name" value="PDZ_2"/>
    <property type="match status" value="1"/>
</dbReference>
<comment type="caution">
    <text evidence="7">The sequence shown here is derived from an EMBL/GenBank/DDBJ whole genome shotgun (WGS) entry which is preliminary data.</text>
</comment>
<dbReference type="RefSeq" id="WP_176068941.1">
    <property type="nucleotide sequence ID" value="NZ_BJTG01000014.1"/>
</dbReference>
<dbReference type="EMBL" id="BJTG01000014">
    <property type="protein sequence ID" value="GEJ59441.1"/>
    <property type="molecule type" value="Genomic_DNA"/>
</dbReference>
<evidence type="ECO:0000256" key="1">
    <source>
        <dbReference type="ARBA" id="ARBA00010541"/>
    </source>
</evidence>
<organism evidence="7 8">
    <name type="scientific">Anaeromyxobacter diazotrophicus</name>
    <dbReference type="NCBI Taxonomy" id="2590199"/>
    <lineage>
        <taxon>Bacteria</taxon>
        <taxon>Pseudomonadati</taxon>
        <taxon>Myxococcota</taxon>
        <taxon>Myxococcia</taxon>
        <taxon>Myxococcales</taxon>
        <taxon>Cystobacterineae</taxon>
        <taxon>Anaeromyxobacteraceae</taxon>
        <taxon>Anaeromyxobacter</taxon>
    </lineage>
</organism>
<sequence>MRRPGGIGFTAAAAALLLAGRTAAAPPAPPPEVAGRALPELTRLAQAALPAVVGIVTVQGERDPAPGDPLKDVFDHFRGDAPRRGLASGFVIDPSGLILTNAHVVEGAARVEVEVGEDGERLPGRVVGKDPASDVALVEVSAGRALPALPLGDSDRLQIAEWLMVVGNPFGLAHTVTVGIVSHTGRSDVVPSGRDGYYDFIQTDASINPGNSGGPLLNLRGEVVGIATAINASGQGIGFAVPINMAKEILAQLRDHGRVVRSWLGVSVRELRPAAGRAARPREVVVTGVVTGGPAAASGLKVGDVITGFEGRSVATAARLRWYVATAGVGRSVALQVRRGPDERSLHVELGPLPDAAEDGAVTGTGSASGALDE</sequence>
<feature type="compositionally biased region" description="Low complexity" evidence="4">
    <location>
        <begin position="360"/>
        <end position="374"/>
    </location>
</feature>
<evidence type="ECO:0000313" key="8">
    <source>
        <dbReference type="Proteomes" id="UP000503640"/>
    </source>
</evidence>
<reference evidence="8" key="1">
    <citation type="journal article" date="2020" name="Appl. Environ. Microbiol.">
        <title>Diazotrophic Anaeromyxobacter Isolates from Soils.</title>
        <authorList>
            <person name="Masuda Y."/>
            <person name="Yamanaka H."/>
            <person name="Xu Z.X."/>
            <person name="Shiratori Y."/>
            <person name="Aono T."/>
            <person name="Amachi S."/>
            <person name="Senoo K."/>
            <person name="Itoh H."/>
        </authorList>
    </citation>
    <scope>NUCLEOTIDE SEQUENCE [LARGE SCALE GENOMIC DNA]</scope>
    <source>
        <strain evidence="8">R267</strain>
    </source>
</reference>
<accession>A0A7I9VT12</accession>
<dbReference type="GO" id="GO:0004252">
    <property type="term" value="F:serine-type endopeptidase activity"/>
    <property type="evidence" value="ECO:0007669"/>
    <property type="project" value="InterPro"/>
</dbReference>
<dbReference type="Gene3D" id="2.30.42.10">
    <property type="match status" value="1"/>
</dbReference>
<keyword evidence="3" id="KW-0378">Hydrolase</keyword>
<dbReference type="InterPro" id="IPR001940">
    <property type="entry name" value="Peptidase_S1C"/>
</dbReference>
<dbReference type="AlphaFoldDB" id="A0A7I9VT12"/>
<dbReference type="GO" id="GO:0006508">
    <property type="term" value="P:proteolysis"/>
    <property type="evidence" value="ECO:0007669"/>
    <property type="project" value="UniProtKB-KW"/>
</dbReference>
<evidence type="ECO:0000256" key="2">
    <source>
        <dbReference type="ARBA" id="ARBA00022670"/>
    </source>
</evidence>
<feature type="chain" id="PRO_5029449573" description="PDZ domain-containing protein" evidence="5">
    <location>
        <begin position="25"/>
        <end position="374"/>
    </location>
</feature>
<dbReference type="PANTHER" id="PTHR22939">
    <property type="entry name" value="SERINE PROTEASE FAMILY S1C HTRA-RELATED"/>
    <property type="match status" value="1"/>
</dbReference>
<dbReference type="InterPro" id="IPR001478">
    <property type="entry name" value="PDZ"/>
</dbReference>
<feature type="domain" description="PDZ" evidence="6">
    <location>
        <begin position="248"/>
        <end position="341"/>
    </location>
</feature>
<name>A0A7I9VT12_9BACT</name>
<dbReference type="InterPro" id="IPR009003">
    <property type="entry name" value="Peptidase_S1_PA"/>
</dbReference>
<feature type="signal peptide" evidence="5">
    <location>
        <begin position="1"/>
        <end position="24"/>
    </location>
</feature>
<comment type="similarity">
    <text evidence="1">Belongs to the peptidase S1C family.</text>
</comment>
<evidence type="ECO:0000256" key="5">
    <source>
        <dbReference type="SAM" id="SignalP"/>
    </source>
</evidence>
<evidence type="ECO:0000313" key="7">
    <source>
        <dbReference type="EMBL" id="GEJ59441.1"/>
    </source>
</evidence>
<gene>
    <name evidence="7" type="ORF">AMYX_41820</name>
</gene>
<evidence type="ECO:0000256" key="3">
    <source>
        <dbReference type="ARBA" id="ARBA00022801"/>
    </source>
</evidence>
<proteinExistence type="inferred from homology"/>
<feature type="region of interest" description="Disordered" evidence="4">
    <location>
        <begin position="350"/>
        <end position="374"/>
    </location>
</feature>